<feature type="transmembrane region" description="Helical" evidence="11">
    <location>
        <begin position="167"/>
        <end position="183"/>
    </location>
</feature>
<dbReference type="Proteomes" id="UP000004995">
    <property type="component" value="Unassembled WGS sequence"/>
</dbReference>
<dbReference type="CDD" id="cd07987">
    <property type="entry name" value="LPLAT_MGAT-like"/>
    <property type="match status" value="1"/>
</dbReference>
<evidence type="ECO:0000256" key="5">
    <source>
        <dbReference type="ARBA" id="ARBA00022692"/>
    </source>
</evidence>
<dbReference type="EMBL" id="AGNK02002408">
    <property type="status" value="NOT_ANNOTATED_CDS"/>
    <property type="molecule type" value="Genomic_DNA"/>
</dbReference>
<evidence type="ECO:0000256" key="4">
    <source>
        <dbReference type="ARBA" id="ARBA00022679"/>
    </source>
</evidence>
<evidence type="ECO:0000256" key="11">
    <source>
        <dbReference type="RuleBase" id="RU367023"/>
    </source>
</evidence>
<dbReference type="Pfam" id="PF03982">
    <property type="entry name" value="DAGAT"/>
    <property type="match status" value="1"/>
</dbReference>
<keyword evidence="14" id="KW-1185">Reference proteome</keyword>
<evidence type="ECO:0000256" key="9">
    <source>
        <dbReference type="ARBA" id="ARBA00023136"/>
    </source>
</evidence>
<evidence type="ECO:0000256" key="12">
    <source>
        <dbReference type="SAM" id="MobiDB-lite"/>
    </source>
</evidence>
<evidence type="ECO:0000256" key="2">
    <source>
        <dbReference type="ARBA" id="ARBA00005420"/>
    </source>
</evidence>
<evidence type="ECO:0000256" key="1">
    <source>
        <dbReference type="ARBA" id="ARBA00004477"/>
    </source>
</evidence>
<dbReference type="GO" id="GO:0005789">
    <property type="term" value="C:endoplasmic reticulum membrane"/>
    <property type="evidence" value="ECO:0000318"/>
    <property type="project" value="GO_Central"/>
</dbReference>
<dbReference type="InParanoid" id="K3XX07"/>
<comment type="similarity">
    <text evidence="2 11">Belongs to the diacylglycerol acyltransferase family.</text>
</comment>
<dbReference type="InterPro" id="IPR007130">
    <property type="entry name" value="DAGAT"/>
</dbReference>
<reference evidence="13" key="2">
    <citation type="submission" date="2018-08" db="UniProtKB">
        <authorList>
            <consortium name="EnsemblPlants"/>
        </authorList>
    </citation>
    <scope>IDENTIFICATION</scope>
    <source>
        <strain evidence="13">Yugu1</strain>
    </source>
</reference>
<gene>
    <name evidence="13" type="primary">LOC101754473</name>
</gene>
<dbReference type="PANTHER" id="PTHR12317">
    <property type="entry name" value="DIACYLGLYCEROL O-ACYLTRANSFERASE"/>
    <property type="match status" value="1"/>
</dbReference>
<dbReference type="PANTHER" id="PTHR12317:SF75">
    <property type="entry name" value="ACYLTRANSFERASE"/>
    <property type="match status" value="1"/>
</dbReference>
<dbReference type="EnsemblPlants" id="KQL10494">
    <property type="protein sequence ID" value="KQL10494"/>
    <property type="gene ID" value="SETIT_006465mg"/>
</dbReference>
<dbReference type="eggNOG" id="KOG0831">
    <property type="taxonomic scope" value="Eukaryota"/>
</dbReference>
<keyword evidence="7 11" id="KW-1133">Transmembrane helix</keyword>
<keyword evidence="9 11" id="KW-0472">Membrane</keyword>
<feature type="compositionally biased region" description="Basic residues" evidence="12">
    <location>
        <begin position="41"/>
        <end position="60"/>
    </location>
</feature>
<evidence type="ECO:0000256" key="3">
    <source>
        <dbReference type="ARBA" id="ARBA00022516"/>
    </source>
</evidence>
<evidence type="ECO:0000313" key="14">
    <source>
        <dbReference type="Proteomes" id="UP000004995"/>
    </source>
</evidence>
<name>K3XX07_SETIT</name>
<evidence type="ECO:0000256" key="6">
    <source>
        <dbReference type="ARBA" id="ARBA00022824"/>
    </source>
</evidence>
<reference evidence="14" key="1">
    <citation type="journal article" date="2012" name="Nat. Biotechnol.">
        <title>Reference genome sequence of the model plant Setaria.</title>
        <authorList>
            <person name="Bennetzen J.L."/>
            <person name="Schmutz J."/>
            <person name="Wang H."/>
            <person name="Percifield R."/>
            <person name="Hawkins J."/>
            <person name="Pontaroli A.C."/>
            <person name="Estep M."/>
            <person name="Feng L."/>
            <person name="Vaughn J.N."/>
            <person name="Grimwood J."/>
            <person name="Jenkins J."/>
            <person name="Barry K."/>
            <person name="Lindquist E."/>
            <person name="Hellsten U."/>
            <person name="Deshpande S."/>
            <person name="Wang X."/>
            <person name="Wu X."/>
            <person name="Mitros T."/>
            <person name="Triplett J."/>
            <person name="Yang X."/>
            <person name="Ye C.Y."/>
            <person name="Mauro-Herrera M."/>
            <person name="Wang L."/>
            <person name="Li P."/>
            <person name="Sharma M."/>
            <person name="Sharma R."/>
            <person name="Ronald P.C."/>
            <person name="Panaud O."/>
            <person name="Kellogg E.A."/>
            <person name="Brutnell T.P."/>
            <person name="Doust A.N."/>
            <person name="Tuskan G.A."/>
            <person name="Rokhsar D."/>
            <person name="Devos K.M."/>
        </authorList>
    </citation>
    <scope>NUCLEOTIDE SEQUENCE [LARGE SCALE GENOMIC DNA]</scope>
    <source>
        <strain evidence="14">cv. Yugu1</strain>
    </source>
</reference>
<dbReference type="FunCoup" id="K3XX07">
    <property type="interactions" value="1063"/>
</dbReference>
<dbReference type="GO" id="GO:0004144">
    <property type="term" value="F:diacylglycerol O-acyltransferase activity"/>
    <property type="evidence" value="ECO:0000318"/>
    <property type="project" value="GO_Central"/>
</dbReference>
<feature type="transmembrane region" description="Helical" evidence="11">
    <location>
        <begin position="139"/>
        <end position="161"/>
    </location>
</feature>
<accession>K3XX07</accession>
<dbReference type="EC" id="2.3.1.-" evidence="11"/>
<keyword evidence="4 11" id="KW-0808">Transferase</keyword>
<evidence type="ECO:0000256" key="10">
    <source>
        <dbReference type="ARBA" id="ARBA00023315"/>
    </source>
</evidence>
<evidence type="ECO:0000313" key="13">
    <source>
        <dbReference type="EnsemblPlants" id="KQL10494"/>
    </source>
</evidence>
<keyword evidence="3" id="KW-0444">Lipid biosynthesis</keyword>
<keyword evidence="5 11" id="KW-0812">Transmembrane</keyword>
<dbReference type="OMA" id="VRKWRVW"/>
<keyword evidence="6 11" id="KW-0256">Endoplasmic reticulum</keyword>
<sequence length="435" mass="48599">MSSTTPPPGVLFPYQRKGRRWQIAGEASVHAHDSQRDPPSLKRRAVPIRGSRHRRIRRPRGAGPLQAARQQKRRKAETRGGSGRIEPGAASDSAPVRGTAEMGADGGLNRAAETPQDGKGGGGDARVFRCTDYSLPRTTLALALWLGGIHFNVLLVLASLFLLSRRAAAIVVAFQLFFMFVPVNDRDKWGRSIARFICRHAMGYFPISLHVEDYKAFDPSRVYVFGYEPHSVLPIGLSALADLVGFMPLTKIKVLASSAVFYTPFLRQIWTWLGLVPATRKNFYSYLRAGYSCIVVPGGVREMLHMDNDSEVAFLKSRKGFVKIAMQSGCPLVPVFCFGQSYAYKWWRPGGKLFVNIARAVKFTPIIFWGRFGTPFPFPRPMHVVVGKPIEVDKNPQPAIDEINEVHEQFIMALRELFEKYKGKAGYPGLHLRVL</sequence>
<comment type="subcellular location">
    <subcellularLocation>
        <location evidence="1 11">Endoplasmic reticulum membrane</location>
        <topology evidence="1 11">Multi-pass membrane protein</topology>
    </subcellularLocation>
</comment>
<dbReference type="GO" id="GO:0019432">
    <property type="term" value="P:triglyceride biosynthetic process"/>
    <property type="evidence" value="ECO:0000318"/>
    <property type="project" value="GO_Central"/>
</dbReference>
<proteinExistence type="inferred from homology"/>
<evidence type="ECO:0000256" key="8">
    <source>
        <dbReference type="ARBA" id="ARBA00023098"/>
    </source>
</evidence>
<keyword evidence="10" id="KW-0012">Acyltransferase</keyword>
<evidence type="ECO:0000256" key="7">
    <source>
        <dbReference type="ARBA" id="ARBA00022989"/>
    </source>
</evidence>
<feature type="compositionally biased region" description="Basic and acidic residues" evidence="12">
    <location>
        <begin position="29"/>
        <end position="40"/>
    </location>
</feature>
<dbReference type="Gramene" id="KQL10494">
    <property type="protein sequence ID" value="KQL10494"/>
    <property type="gene ID" value="SETIT_006465mg"/>
</dbReference>
<organism evidence="13 14">
    <name type="scientific">Setaria italica</name>
    <name type="common">Foxtail millet</name>
    <name type="synonym">Panicum italicum</name>
    <dbReference type="NCBI Taxonomy" id="4555"/>
    <lineage>
        <taxon>Eukaryota</taxon>
        <taxon>Viridiplantae</taxon>
        <taxon>Streptophyta</taxon>
        <taxon>Embryophyta</taxon>
        <taxon>Tracheophyta</taxon>
        <taxon>Spermatophyta</taxon>
        <taxon>Magnoliopsida</taxon>
        <taxon>Liliopsida</taxon>
        <taxon>Poales</taxon>
        <taxon>Poaceae</taxon>
        <taxon>PACMAD clade</taxon>
        <taxon>Panicoideae</taxon>
        <taxon>Panicodae</taxon>
        <taxon>Paniceae</taxon>
        <taxon>Cenchrinae</taxon>
        <taxon>Setaria</taxon>
    </lineage>
</organism>
<protein>
    <recommendedName>
        <fullName evidence="11">Acyltransferase</fullName>
        <ecNumber evidence="11">2.3.1.-</ecNumber>
    </recommendedName>
</protein>
<feature type="region of interest" description="Disordered" evidence="12">
    <location>
        <begin position="23"/>
        <end position="123"/>
    </location>
</feature>
<keyword evidence="8" id="KW-0443">Lipid metabolism</keyword>
<dbReference type="STRING" id="4555.K3XX07"/>
<dbReference type="SUPFAM" id="SSF69593">
    <property type="entry name" value="Glycerol-3-phosphate (1)-acyltransferase"/>
    <property type="match status" value="1"/>
</dbReference>
<dbReference type="AlphaFoldDB" id="K3XX07"/>